<comment type="caution">
    <text evidence="3">The sequence shown here is derived from an EMBL/GenBank/DDBJ whole genome shotgun (WGS) entry which is preliminary data.</text>
</comment>
<evidence type="ECO:0000256" key="1">
    <source>
        <dbReference type="SAM" id="SignalP"/>
    </source>
</evidence>
<dbReference type="Proteomes" id="UP000631300">
    <property type="component" value="Unassembled WGS sequence"/>
</dbReference>
<dbReference type="AlphaFoldDB" id="A0A918JRW9"/>
<accession>A0A918JRW9</accession>
<protein>
    <recommendedName>
        <fullName evidence="2">Chalcone isomerase domain-containing protein</fullName>
    </recommendedName>
</protein>
<feature type="signal peptide" evidence="1">
    <location>
        <begin position="1"/>
        <end position="18"/>
    </location>
</feature>
<name>A0A918JRW9_9ALTE</name>
<sequence length="172" mass="19484">MRKITLMLMLFSSLCAGAVPQAVDKHVTDARQVGQAMFTYYFWDVYEATLYAPGGKWSQDAPFALALTYQRDFDGQDIAERSVKEMRRQGLNDTQMLSEWGDTMTSLFPDVSEGDTLLGVATDTGSTLFFRDDTLLGEVSDKKFTYHFFNIWLGSDTFEPELREQLLNQAGN</sequence>
<dbReference type="Pfam" id="PF16036">
    <property type="entry name" value="Chalcone_3"/>
    <property type="match status" value="1"/>
</dbReference>
<reference evidence="3" key="1">
    <citation type="journal article" date="2014" name="Int. J. Syst. Evol. Microbiol.">
        <title>Complete genome sequence of Corynebacterium casei LMG S-19264T (=DSM 44701T), isolated from a smear-ripened cheese.</title>
        <authorList>
            <consortium name="US DOE Joint Genome Institute (JGI-PGF)"/>
            <person name="Walter F."/>
            <person name="Albersmeier A."/>
            <person name="Kalinowski J."/>
            <person name="Ruckert C."/>
        </authorList>
    </citation>
    <scope>NUCLEOTIDE SEQUENCE</scope>
    <source>
        <strain evidence="3">KCTC 22164</strain>
    </source>
</reference>
<feature type="chain" id="PRO_5037242665" description="Chalcone isomerase domain-containing protein" evidence="1">
    <location>
        <begin position="19"/>
        <end position="172"/>
    </location>
</feature>
<gene>
    <name evidence="3" type="ORF">GCM10007391_33860</name>
</gene>
<dbReference type="EMBL" id="BMXP01000014">
    <property type="protein sequence ID" value="GGW96985.1"/>
    <property type="molecule type" value="Genomic_DNA"/>
</dbReference>
<proteinExistence type="predicted"/>
<keyword evidence="1" id="KW-0732">Signal</keyword>
<organism evidence="3 4">
    <name type="scientific">Alteromonas halophila</name>
    <dbReference type="NCBI Taxonomy" id="516698"/>
    <lineage>
        <taxon>Bacteria</taxon>
        <taxon>Pseudomonadati</taxon>
        <taxon>Pseudomonadota</taxon>
        <taxon>Gammaproteobacteria</taxon>
        <taxon>Alteromonadales</taxon>
        <taxon>Alteromonadaceae</taxon>
        <taxon>Alteromonas/Salinimonas group</taxon>
        <taxon>Alteromonas</taxon>
    </lineage>
</organism>
<reference evidence="3" key="2">
    <citation type="submission" date="2020-09" db="EMBL/GenBank/DDBJ databases">
        <authorList>
            <person name="Sun Q."/>
            <person name="Kim S."/>
        </authorList>
    </citation>
    <scope>NUCLEOTIDE SEQUENCE</scope>
    <source>
        <strain evidence="3">KCTC 22164</strain>
    </source>
</reference>
<keyword evidence="4" id="KW-1185">Reference proteome</keyword>
<evidence type="ECO:0000313" key="3">
    <source>
        <dbReference type="EMBL" id="GGW96985.1"/>
    </source>
</evidence>
<dbReference type="RefSeq" id="WP_189408422.1">
    <property type="nucleotide sequence ID" value="NZ_BMXP01000014.1"/>
</dbReference>
<evidence type="ECO:0000313" key="4">
    <source>
        <dbReference type="Proteomes" id="UP000631300"/>
    </source>
</evidence>
<evidence type="ECO:0000259" key="2">
    <source>
        <dbReference type="Pfam" id="PF16036"/>
    </source>
</evidence>
<feature type="domain" description="Chalcone isomerase" evidence="2">
    <location>
        <begin position="39"/>
        <end position="167"/>
    </location>
</feature>
<dbReference type="InterPro" id="IPR016087">
    <property type="entry name" value="Chalcone_isomerase"/>
</dbReference>